<proteinExistence type="predicted"/>
<evidence type="ECO:0000256" key="1">
    <source>
        <dbReference type="SAM" id="MobiDB-lite"/>
    </source>
</evidence>
<protein>
    <submittedName>
        <fullName evidence="2">Uncharacterized protein</fullName>
    </submittedName>
</protein>
<reference evidence="2" key="2">
    <citation type="submission" date="2020-11" db="EMBL/GenBank/DDBJ databases">
        <authorList>
            <person name="McCartney M.A."/>
            <person name="Auch B."/>
            <person name="Kono T."/>
            <person name="Mallez S."/>
            <person name="Becker A."/>
            <person name="Gohl D.M."/>
            <person name="Silverstein K.A.T."/>
            <person name="Koren S."/>
            <person name="Bechman K.B."/>
            <person name="Herman A."/>
            <person name="Abrahante J.E."/>
            <person name="Garbe J."/>
        </authorList>
    </citation>
    <scope>NUCLEOTIDE SEQUENCE</scope>
    <source>
        <strain evidence="2">Duluth1</strain>
        <tissue evidence="2">Whole animal</tissue>
    </source>
</reference>
<name>A0A9D4SAT3_DREPO</name>
<comment type="caution">
    <text evidence="2">The sequence shown here is derived from an EMBL/GenBank/DDBJ whole genome shotgun (WGS) entry which is preliminary data.</text>
</comment>
<feature type="region of interest" description="Disordered" evidence="1">
    <location>
        <begin position="146"/>
        <end position="171"/>
    </location>
</feature>
<evidence type="ECO:0000313" key="3">
    <source>
        <dbReference type="Proteomes" id="UP000828390"/>
    </source>
</evidence>
<sequence>MFTDLYRIGARLIPPRDPISGLNLAGGDRLVDTTFLRKKRAPPKECKQAALPLWPLSLSPAVVFIPETVSPERSLFWSAQYFLHTGGLAVPLYPSLYRRDLWQVWVSELSTAIPAVRKTSGSRVTESAGFAEPSAEDQATTVDLQQAAPGLGRDEHAPAADRDEKCHDPFK</sequence>
<accession>A0A9D4SAT3</accession>
<gene>
    <name evidence="2" type="ORF">DPMN_021137</name>
</gene>
<keyword evidence="3" id="KW-1185">Reference proteome</keyword>
<reference evidence="2" key="1">
    <citation type="journal article" date="2019" name="bioRxiv">
        <title>The Genome of the Zebra Mussel, Dreissena polymorpha: A Resource for Invasive Species Research.</title>
        <authorList>
            <person name="McCartney M.A."/>
            <person name="Auch B."/>
            <person name="Kono T."/>
            <person name="Mallez S."/>
            <person name="Zhang Y."/>
            <person name="Obille A."/>
            <person name="Becker A."/>
            <person name="Abrahante J.E."/>
            <person name="Garbe J."/>
            <person name="Badalamenti J.P."/>
            <person name="Herman A."/>
            <person name="Mangelson H."/>
            <person name="Liachko I."/>
            <person name="Sullivan S."/>
            <person name="Sone E.D."/>
            <person name="Koren S."/>
            <person name="Silverstein K.A.T."/>
            <person name="Beckman K.B."/>
            <person name="Gohl D.M."/>
        </authorList>
    </citation>
    <scope>NUCLEOTIDE SEQUENCE</scope>
    <source>
        <strain evidence="2">Duluth1</strain>
        <tissue evidence="2">Whole animal</tissue>
    </source>
</reference>
<dbReference type="EMBL" id="JAIWYP010000001">
    <property type="protein sequence ID" value="KAH3896953.1"/>
    <property type="molecule type" value="Genomic_DNA"/>
</dbReference>
<evidence type="ECO:0000313" key="2">
    <source>
        <dbReference type="EMBL" id="KAH3896953.1"/>
    </source>
</evidence>
<organism evidence="2 3">
    <name type="scientific">Dreissena polymorpha</name>
    <name type="common">Zebra mussel</name>
    <name type="synonym">Mytilus polymorpha</name>
    <dbReference type="NCBI Taxonomy" id="45954"/>
    <lineage>
        <taxon>Eukaryota</taxon>
        <taxon>Metazoa</taxon>
        <taxon>Spiralia</taxon>
        <taxon>Lophotrochozoa</taxon>
        <taxon>Mollusca</taxon>
        <taxon>Bivalvia</taxon>
        <taxon>Autobranchia</taxon>
        <taxon>Heteroconchia</taxon>
        <taxon>Euheterodonta</taxon>
        <taxon>Imparidentia</taxon>
        <taxon>Neoheterodontei</taxon>
        <taxon>Myida</taxon>
        <taxon>Dreissenoidea</taxon>
        <taxon>Dreissenidae</taxon>
        <taxon>Dreissena</taxon>
    </lineage>
</organism>
<feature type="compositionally biased region" description="Basic and acidic residues" evidence="1">
    <location>
        <begin position="152"/>
        <end position="171"/>
    </location>
</feature>
<dbReference type="AlphaFoldDB" id="A0A9D4SAT3"/>
<dbReference type="Proteomes" id="UP000828390">
    <property type="component" value="Unassembled WGS sequence"/>
</dbReference>